<accession>A0A238FGF4</accession>
<dbReference type="EMBL" id="FMSP01000008">
    <property type="protein sequence ID" value="SCV72265.1"/>
    <property type="molecule type" value="Genomic_DNA"/>
</dbReference>
<evidence type="ECO:0000313" key="1">
    <source>
        <dbReference type="EMBL" id="SCV72265.1"/>
    </source>
</evidence>
<organism evidence="1 2">
    <name type="scientific">Microbotryum intermedium</name>
    <dbReference type="NCBI Taxonomy" id="269621"/>
    <lineage>
        <taxon>Eukaryota</taxon>
        <taxon>Fungi</taxon>
        <taxon>Dikarya</taxon>
        <taxon>Basidiomycota</taxon>
        <taxon>Pucciniomycotina</taxon>
        <taxon>Microbotryomycetes</taxon>
        <taxon>Microbotryales</taxon>
        <taxon>Microbotryaceae</taxon>
        <taxon>Microbotryum</taxon>
    </lineage>
</organism>
<keyword evidence="2" id="KW-1185">Reference proteome</keyword>
<gene>
    <name evidence="1" type="ORF">BQ2448_4959</name>
</gene>
<reference evidence="2" key="1">
    <citation type="submission" date="2016-09" db="EMBL/GenBank/DDBJ databases">
        <authorList>
            <person name="Jeantristanb JTB J.-T."/>
            <person name="Ricardo R."/>
        </authorList>
    </citation>
    <scope>NUCLEOTIDE SEQUENCE [LARGE SCALE GENOMIC DNA]</scope>
</reference>
<protein>
    <submittedName>
        <fullName evidence="1">BQ2448_4959 protein</fullName>
    </submittedName>
</protein>
<dbReference type="AlphaFoldDB" id="A0A238FGF4"/>
<name>A0A238FGF4_9BASI</name>
<sequence>MGTKSLALDKGMALVSRSRVVLLLSAILVLGSSSSIVNARVVKRQDNCTRDTQGRGFFDVTPGGGSWLTNATKDGLGEPINVVLSANSDAYVLTEPGFRDWCLSIQYGLQFLSITLGGKQQANLGDGNGFLEQINLLRYNYHDLTLGTLNETLYGGSHLRYWRQSGCFAASGAWFIAASVEESLEKHHDIVPNGYDLGRDELVGNATMTNGTMSPVTKTVFLATSQSVQYLPVNSSRGINHRIKTDGNVSIVTVKVMRRGKGKGGKGSTTTQ</sequence>
<dbReference type="STRING" id="269621.A0A238FGF4"/>
<dbReference type="OrthoDB" id="2310204at2759"/>
<dbReference type="Proteomes" id="UP000198372">
    <property type="component" value="Unassembled WGS sequence"/>
</dbReference>
<proteinExistence type="predicted"/>
<evidence type="ECO:0000313" key="2">
    <source>
        <dbReference type="Proteomes" id="UP000198372"/>
    </source>
</evidence>